<comment type="caution">
    <text evidence="2">The sequence shown here is derived from an EMBL/GenBank/DDBJ whole genome shotgun (WGS) entry which is preliminary data.</text>
</comment>
<dbReference type="Pfam" id="PF13614">
    <property type="entry name" value="AAA_31"/>
    <property type="match status" value="1"/>
</dbReference>
<dbReference type="Gene3D" id="3.40.50.300">
    <property type="entry name" value="P-loop containing nucleotide triphosphate hydrolases"/>
    <property type="match status" value="1"/>
</dbReference>
<dbReference type="PANTHER" id="PTHR13696:SF52">
    <property type="entry name" value="PARA FAMILY PROTEIN CT_582"/>
    <property type="match status" value="1"/>
</dbReference>
<organism evidence="2 3">
    <name type="scientific">Polynucleobacter aenigmaticus</name>
    <dbReference type="NCBI Taxonomy" id="1743164"/>
    <lineage>
        <taxon>Bacteria</taxon>
        <taxon>Pseudomonadati</taxon>
        <taxon>Pseudomonadota</taxon>
        <taxon>Betaproteobacteria</taxon>
        <taxon>Burkholderiales</taxon>
        <taxon>Burkholderiaceae</taxon>
        <taxon>Polynucleobacter</taxon>
    </lineage>
</organism>
<dbReference type="EMBL" id="NGUO01000008">
    <property type="protein sequence ID" value="OWS71878.1"/>
    <property type="molecule type" value="Genomic_DNA"/>
</dbReference>
<accession>A0A254Q070</accession>
<dbReference type="InterPro" id="IPR027417">
    <property type="entry name" value="P-loop_NTPase"/>
</dbReference>
<dbReference type="SUPFAM" id="SSF52540">
    <property type="entry name" value="P-loop containing nucleoside triphosphate hydrolases"/>
    <property type="match status" value="1"/>
</dbReference>
<dbReference type="CDD" id="cd02042">
    <property type="entry name" value="ParAB_family"/>
    <property type="match status" value="1"/>
</dbReference>
<dbReference type="AlphaFoldDB" id="A0A254Q070"/>
<name>A0A254Q070_9BURK</name>
<evidence type="ECO:0000259" key="1">
    <source>
        <dbReference type="Pfam" id="PF13614"/>
    </source>
</evidence>
<dbReference type="InterPro" id="IPR050678">
    <property type="entry name" value="DNA_Partitioning_ATPase"/>
</dbReference>
<keyword evidence="3" id="KW-1185">Reference proteome</keyword>
<gene>
    <name evidence="2" type="ORF">CBI30_05350</name>
</gene>
<dbReference type="OrthoDB" id="69313at2"/>
<proteinExistence type="predicted"/>
<evidence type="ECO:0000313" key="2">
    <source>
        <dbReference type="EMBL" id="OWS71878.1"/>
    </source>
</evidence>
<dbReference type="Proteomes" id="UP000198104">
    <property type="component" value="Unassembled WGS sequence"/>
</dbReference>
<evidence type="ECO:0000313" key="3">
    <source>
        <dbReference type="Proteomes" id="UP000198104"/>
    </source>
</evidence>
<dbReference type="InterPro" id="IPR025669">
    <property type="entry name" value="AAA_dom"/>
</dbReference>
<reference evidence="2 3" key="1">
    <citation type="submission" date="2017-05" db="EMBL/GenBank/DDBJ databases">
        <title>Polynucleobacter sp. MWH-K35W1 isolated from the permanently anoxic monimolimnion of a meromictic lake.</title>
        <authorList>
            <person name="Hahn M.W."/>
        </authorList>
    </citation>
    <scope>NUCLEOTIDE SEQUENCE [LARGE SCALE GENOMIC DNA]</scope>
    <source>
        <strain evidence="2 3">MWH-K35W1</strain>
    </source>
</reference>
<sequence>MFKLVISNRKGGTGKTTVSVNLAAELAAIGKRVLLIDLDSQGHCAVGLGLKLTSDSPTIHDLFSKPGTPLSKTIHITNFANLSIAPADTLFEHGSGLRDPRLLVNSFAELELASSYDVVIMDTPPSHDVLLLNALTAANFILVPFVPHPLSYEGLRQLMRVLFKVISRENRTLKIAGFLPIMSSQKVRQHHATKGDVSRQFGASRVLRGIRNDIALAEAFAVGKPIRYHSPKSRGAKDFADLAQGILDLIEARQAISINQIL</sequence>
<protein>
    <submittedName>
        <fullName evidence="2">Chromosome partitioning protein</fullName>
    </submittedName>
</protein>
<dbReference type="PANTHER" id="PTHR13696">
    <property type="entry name" value="P-LOOP CONTAINING NUCLEOSIDE TRIPHOSPHATE HYDROLASE"/>
    <property type="match status" value="1"/>
</dbReference>
<feature type="domain" description="AAA" evidence="1">
    <location>
        <begin position="4"/>
        <end position="175"/>
    </location>
</feature>
<dbReference type="RefSeq" id="WP_088527280.1">
    <property type="nucleotide sequence ID" value="NZ_NGUO01000008.1"/>
</dbReference>